<dbReference type="OrthoDB" id="308383at2759"/>
<evidence type="ECO:0000256" key="4">
    <source>
        <dbReference type="ARBA" id="ARBA00022679"/>
    </source>
</evidence>
<dbReference type="PROSITE" id="PS50280">
    <property type="entry name" value="SET"/>
    <property type="match status" value="1"/>
</dbReference>
<dbReference type="GO" id="GO:0005694">
    <property type="term" value="C:chromosome"/>
    <property type="evidence" value="ECO:0007669"/>
    <property type="project" value="UniProtKB-SubCell"/>
</dbReference>
<dbReference type="Pfam" id="PF00856">
    <property type="entry name" value="SET"/>
    <property type="match status" value="1"/>
</dbReference>
<keyword evidence="13" id="KW-1185">Reference proteome</keyword>
<evidence type="ECO:0000256" key="8">
    <source>
        <dbReference type="SAM" id="MobiDB-lite"/>
    </source>
</evidence>
<comment type="caution">
    <text evidence="12">The sequence shown here is derived from an EMBL/GenBank/DDBJ whole genome shotgun (WGS) entry which is preliminary data.</text>
</comment>
<feature type="domain" description="Pre-SET" evidence="10">
    <location>
        <begin position="421"/>
        <end position="481"/>
    </location>
</feature>
<evidence type="ECO:0000256" key="1">
    <source>
        <dbReference type="ARBA" id="ARBA00004286"/>
    </source>
</evidence>
<protein>
    <recommendedName>
        <fullName evidence="14">Histone-lysine N-methyltransferase</fullName>
    </recommendedName>
</protein>
<accession>A0A9P6JSH6</accession>
<keyword evidence="6" id="KW-0479">Metal-binding</keyword>
<evidence type="ECO:0000259" key="11">
    <source>
        <dbReference type="PROSITE" id="PS50868"/>
    </source>
</evidence>
<feature type="compositionally biased region" description="Low complexity" evidence="8">
    <location>
        <begin position="227"/>
        <end position="241"/>
    </location>
</feature>
<dbReference type="InterPro" id="IPR050973">
    <property type="entry name" value="H3K9_Histone-Lys_N-MTase"/>
</dbReference>
<feature type="region of interest" description="Disordered" evidence="8">
    <location>
        <begin position="25"/>
        <end position="44"/>
    </location>
</feature>
<dbReference type="AlphaFoldDB" id="A0A9P6JSH6"/>
<dbReference type="Gene3D" id="2.170.270.10">
    <property type="entry name" value="SET domain"/>
    <property type="match status" value="1"/>
</dbReference>
<evidence type="ECO:0000259" key="9">
    <source>
        <dbReference type="PROSITE" id="PS50280"/>
    </source>
</evidence>
<dbReference type="InterPro" id="IPR007728">
    <property type="entry name" value="Pre-SET_dom"/>
</dbReference>
<reference evidence="12" key="1">
    <citation type="submission" date="2020-11" db="EMBL/GenBank/DDBJ databases">
        <authorList>
            <consortium name="DOE Joint Genome Institute"/>
            <person name="Ahrendt S."/>
            <person name="Riley R."/>
            <person name="Andreopoulos W."/>
            <person name="Labutti K."/>
            <person name="Pangilinan J."/>
            <person name="Ruiz-Duenas F.J."/>
            <person name="Barrasa J.M."/>
            <person name="Sanchez-Garcia M."/>
            <person name="Camarero S."/>
            <person name="Miyauchi S."/>
            <person name="Serrano A."/>
            <person name="Linde D."/>
            <person name="Babiker R."/>
            <person name="Drula E."/>
            <person name="Ayuso-Fernandez I."/>
            <person name="Pacheco R."/>
            <person name="Padilla G."/>
            <person name="Ferreira P."/>
            <person name="Barriuso J."/>
            <person name="Kellner H."/>
            <person name="Castanera R."/>
            <person name="Alfaro M."/>
            <person name="Ramirez L."/>
            <person name="Pisabarro A.G."/>
            <person name="Kuo A."/>
            <person name="Tritt A."/>
            <person name="Lipzen A."/>
            <person name="He G."/>
            <person name="Yan M."/>
            <person name="Ng V."/>
            <person name="Cullen D."/>
            <person name="Martin F."/>
            <person name="Rosso M.-N."/>
            <person name="Henrissat B."/>
            <person name="Hibbett D."/>
            <person name="Martinez A.T."/>
            <person name="Grigoriev I.V."/>
        </authorList>
    </citation>
    <scope>NUCLEOTIDE SEQUENCE</scope>
    <source>
        <strain evidence="12">CBS 506.95</strain>
    </source>
</reference>
<evidence type="ECO:0000256" key="5">
    <source>
        <dbReference type="ARBA" id="ARBA00022691"/>
    </source>
</evidence>
<feature type="compositionally biased region" description="Polar residues" evidence="8">
    <location>
        <begin position="199"/>
        <end position="226"/>
    </location>
</feature>
<keyword evidence="3" id="KW-0489">Methyltransferase</keyword>
<evidence type="ECO:0000256" key="6">
    <source>
        <dbReference type="ARBA" id="ARBA00022723"/>
    </source>
</evidence>
<dbReference type="SMART" id="SM00317">
    <property type="entry name" value="SET"/>
    <property type="match status" value="1"/>
</dbReference>
<dbReference type="SMART" id="SM00468">
    <property type="entry name" value="PreSET"/>
    <property type="match status" value="1"/>
</dbReference>
<feature type="compositionally biased region" description="Low complexity" evidence="8">
    <location>
        <begin position="188"/>
        <end position="198"/>
    </location>
</feature>
<keyword evidence="2" id="KW-0158">Chromosome</keyword>
<evidence type="ECO:0008006" key="14">
    <source>
        <dbReference type="Google" id="ProtNLM"/>
    </source>
</evidence>
<dbReference type="InterPro" id="IPR001214">
    <property type="entry name" value="SET_dom"/>
</dbReference>
<dbReference type="Proteomes" id="UP000807306">
    <property type="component" value="Unassembled WGS sequence"/>
</dbReference>
<dbReference type="GO" id="GO:0008270">
    <property type="term" value="F:zinc ion binding"/>
    <property type="evidence" value="ECO:0007669"/>
    <property type="project" value="InterPro"/>
</dbReference>
<feature type="compositionally biased region" description="Polar residues" evidence="8">
    <location>
        <begin position="260"/>
        <end position="271"/>
    </location>
</feature>
<keyword evidence="5" id="KW-0949">S-adenosyl-L-methionine</keyword>
<keyword evidence="4" id="KW-0808">Transferase</keyword>
<dbReference type="InterPro" id="IPR003616">
    <property type="entry name" value="Post-SET_dom"/>
</dbReference>
<dbReference type="GO" id="GO:0032259">
    <property type="term" value="P:methylation"/>
    <property type="evidence" value="ECO:0007669"/>
    <property type="project" value="UniProtKB-KW"/>
</dbReference>
<sequence>MSDLEDIYHDTSNTVTTTSLNEAKTAKRWKASEPPEEVWTSDGDSGTFQLAVIGEEIDLEHGSKYEVWWYGWKGRSDGTKTTWETAESLANYGVNLTPWKEAQQKLHDEQVKKSLEIDIHATVDIHNTETRLASQAYAEKLQEHISNPTPNRMVELIKLRKKHEERRMTLANSMDVDNNHSENQVQGSSRSSPFSVRSNQRSSTRVKTQASLKNAASANFKSPKQRSSSSTTAMTSTSSDSFNIATPSPALRPVSKPPSARSSTLVRTPTPLSLDKGKKKDLSRDKGKAREVSPVRTPQHREVGNLPTSSNKRVRVKAETRDAMDLDLPGPSGSSVHSEDTIVSRRKRPRLSSPLLDFNDRRKNLAKEWSNIAVKNGAAPLSFTNTVDAEALPDLPENFQYIESHYEFDQNISKPDSGFLESCDCISCDDPSVCKCQENRFDNGQYLQAYTPEFHGEVVECNQSCKCYQSGKCRNRVAQQPRVIPIDIFKTSDHRGWGARSFVDVDKGKILALYTGQIMSRKKARNLRHRSYVYDLDDPEVKILHSYSVDSRCCGNWTRFLNHSCIPNLSISLFVHDVPPACGMPFIAFVANQHIPAGTEFTIEYDPCASADYHEGKHTGVKGKKRNCLCGCEGCRGFVNFS</sequence>
<dbReference type="PANTHER" id="PTHR46223:SF3">
    <property type="entry name" value="HISTONE-LYSINE N-METHYLTRANSFERASE SET-23"/>
    <property type="match status" value="1"/>
</dbReference>
<dbReference type="EMBL" id="MU157835">
    <property type="protein sequence ID" value="KAF9531346.1"/>
    <property type="molecule type" value="Genomic_DNA"/>
</dbReference>
<evidence type="ECO:0000313" key="12">
    <source>
        <dbReference type="EMBL" id="KAF9531346.1"/>
    </source>
</evidence>
<dbReference type="InterPro" id="IPR046341">
    <property type="entry name" value="SET_dom_sf"/>
</dbReference>
<dbReference type="GO" id="GO:0042054">
    <property type="term" value="F:histone methyltransferase activity"/>
    <property type="evidence" value="ECO:0007669"/>
    <property type="project" value="InterPro"/>
</dbReference>
<dbReference type="GO" id="GO:0005634">
    <property type="term" value="C:nucleus"/>
    <property type="evidence" value="ECO:0007669"/>
    <property type="project" value="InterPro"/>
</dbReference>
<dbReference type="PROSITE" id="PS50868">
    <property type="entry name" value="POST_SET"/>
    <property type="match status" value="1"/>
</dbReference>
<evidence type="ECO:0000256" key="3">
    <source>
        <dbReference type="ARBA" id="ARBA00022603"/>
    </source>
</evidence>
<feature type="compositionally biased region" description="Basic and acidic residues" evidence="8">
    <location>
        <begin position="275"/>
        <end position="303"/>
    </location>
</feature>
<dbReference type="PANTHER" id="PTHR46223">
    <property type="entry name" value="HISTONE-LYSINE N-METHYLTRANSFERASE SUV39H"/>
    <property type="match status" value="1"/>
</dbReference>
<feature type="compositionally biased region" description="Polar residues" evidence="8">
    <location>
        <begin position="171"/>
        <end position="187"/>
    </location>
</feature>
<dbReference type="SUPFAM" id="SSF82199">
    <property type="entry name" value="SET domain"/>
    <property type="match status" value="1"/>
</dbReference>
<gene>
    <name evidence="12" type="ORF">CPB83DRAFT_848886</name>
</gene>
<evidence type="ECO:0000313" key="13">
    <source>
        <dbReference type="Proteomes" id="UP000807306"/>
    </source>
</evidence>
<feature type="domain" description="SET" evidence="9">
    <location>
        <begin position="484"/>
        <end position="606"/>
    </location>
</feature>
<evidence type="ECO:0000256" key="2">
    <source>
        <dbReference type="ARBA" id="ARBA00022454"/>
    </source>
</evidence>
<feature type="region of interest" description="Disordered" evidence="8">
    <location>
        <begin position="171"/>
        <end position="345"/>
    </location>
</feature>
<proteinExistence type="predicted"/>
<organism evidence="12 13">
    <name type="scientific">Crepidotus variabilis</name>
    <dbReference type="NCBI Taxonomy" id="179855"/>
    <lineage>
        <taxon>Eukaryota</taxon>
        <taxon>Fungi</taxon>
        <taxon>Dikarya</taxon>
        <taxon>Basidiomycota</taxon>
        <taxon>Agaricomycotina</taxon>
        <taxon>Agaricomycetes</taxon>
        <taxon>Agaricomycetidae</taxon>
        <taxon>Agaricales</taxon>
        <taxon>Agaricineae</taxon>
        <taxon>Crepidotaceae</taxon>
        <taxon>Crepidotus</taxon>
    </lineage>
</organism>
<keyword evidence="7" id="KW-0862">Zinc</keyword>
<evidence type="ECO:0000256" key="7">
    <source>
        <dbReference type="ARBA" id="ARBA00022833"/>
    </source>
</evidence>
<name>A0A9P6JSH6_9AGAR</name>
<comment type="subcellular location">
    <subcellularLocation>
        <location evidence="1">Chromosome</location>
    </subcellularLocation>
</comment>
<dbReference type="Pfam" id="PF05033">
    <property type="entry name" value="Pre-SET"/>
    <property type="match status" value="1"/>
</dbReference>
<evidence type="ECO:0000259" key="10">
    <source>
        <dbReference type="PROSITE" id="PS50867"/>
    </source>
</evidence>
<dbReference type="PROSITE" id="PS50867">
    <property type="entry name" value="PRE_SET"/>
    <property type="match status" value="1"/>
</dbReference>
<feature type="domain" description="Post-SET" evidence="11">
    <location>
        <begin position="624"/>
        <end position="640"/>
    </location>
</feature>